<evidence type="ECO:0000256" key="11">
    <source>
        <dbReference type="ARBA" id="ARBA00022840"/>
    </source>
</evidence>
<evidence type="ECO:0000256" key="4">
    <source>
        <dbReference type="ARBA" id="ARBA00022490"/>
    </source>
</evidence>
<keyword evidence="12" id="KW-0460">Magnesium</keyword>
<comment type="catalytic activity">
    <reaction evidence="15">
        <text>L-threonyl-[protein] + ATP = O-phospho-L-threonyl-[protein] + ADP + H(+)</text>
        <dbReference type="Rhea" id="RHEA:46608"/>
        <dbReference type="Rhea" id="RHEA-COMP:11060"/>
        <dbReference type="Rhea" id="RHEA-COMP:11605"/>
        <dbReference type="ChEBI" id="CHEBI:15378"/>
        <dbReference type="ChEBI" id="CHEBI:30013"/>
        <dbReference type="ChEBI" id="CHEBI:30616"/>
        <dbReference type="ChEBI" id="CHEBI:61977"/>
        <dbReference type="ChEBI" id="CHEBI:456216"/>
        <dbReference type="EC" id="2.7.11.12"/>
    </reaction>
</comment>
<dbReference type="InterPro" id="IPR000719">
    <property type="entry name" value="Prot_kinase_dom"/>
</dbReference>
<evidence type="ECO:0000259" key="21">
    <source>
        <dbReference type="PROSITE" id="PS51285"/>
    </source>
</evidence>
<keyword evidence="9 17" id="KW-0547">Nucleotide-binding</keyword>
<evidence type="ECO:0000256" key="10">
    <source>
        <dbReference type="ARBA" id="ARBA00022777"/>
    </source>
</evidence>
<keyword evidence="7" id="KW-0808">Transferase</keyword>
<dbReference type="GO" id="GO:0004692">
    <property type="term" value="F:cGMP-dependent protein kinase activity"/>
    <property type="evidence" value="ECO:0007669"/>
    <property type="project" value="UniProtKB-EC"/>
</dbReference>
<feature type="region of interest" description="Disordered" evidence="18">
    <location>
        <begin position="43"/>
        <end position="65"/>
    </location>
</feature>
<feature type="domain" description="Cyclic nucleotide-binding" evidence="20">
    <location>
        <begin position="463"/>
        <end position="561"/>
    </location>
</feature>
<dbReference type="GO" id="GO:0004691">
    <property type="term" value="F:cAMP-dependent protein kinase activity"/>
    <property type="evidence" value="ECO:0007669"/>
    <property type="project" value="TreeGrafter"/>
</dbReference>
<feature type="binding site" evidence="17">
    <location>
        <position position="614"/>
    </location>
    <ligand>
        <name>ATP</name>
        <dbReference type="ChEBI" id="CHEBI:30616"/>
    </ligand>
</feature>
<evidence type="ECO:0000256" key="3">
    <source>
        <dbReference type="ARBA" id="ARBA00012428"/>
    </source>
</evidence>
<comment type="caution">
    <text evidence="22">The sequence shown here is derived from an EMBL/GenBank/DDBJ whole genome shotgun (WGS) entry which is preliminary data.</text>
</comment>
<dbReference type="PRINTS" id="PR00103">
    <property type="entry name" value="CAMPKINASE"/>
</dbReference>
<gene>
    <name evidence="22" type="ORF">BSTOLATCC_MIC50929</name>
</gene>
<accession>A0AAU9JXH4</accession>
<evidence type="ECO:0000256" key="9">
    <source>
        <dbReference type="ARBA" id="ARBA00022741"/>
    </source>
</evidence>
<evidence type="ECO:0000256" key="18">
    <source>
        <dbReference type="SAM" id="MobiDB-lite"/>
    </source>
</evidence>
<dbReference type="EMBL" id="CAJZBQ010000051">
    <property type="protein sequence ID" value="CAG9330336.1"/>
    <property type="molecule type" value="Genomic_DNA"/>
</dbReference>
<evidence type="ECO:0000256" key="17">
    <source>
        <dbReference type="PROSITE-ProRule" id="PRU10141"/>
    </source>
</evidence>
<dbReference type="SMART" id="SM00220">
    <property type="entry name" value="S_TKc"/>
    <property type="match status" value="1"/>
</dbReference>
<comment type="similarity">
    <text evidence="2">Belongs to the protein kinase superfamily. AGC Ser/Thr protein kinase family. cGMP subfamily.</text>
</comment>
<evidence type="ECO:0000313" key="23">
    <source>
        <dbReference type="Proteomes" id="UP001162131"/>
    </source>
</evidence>
<evidence type="ECO:0000313" key="22">
    <source>
        <dbReference type="EMBL" id="CAG9330336.1"/>
    </source>
</evidence>
<dbReference type="AlphaFoldDB" id="A0AAU9JXH4"/>
<evidence type="ECO:0000256" key="8">
    <source>
        <dbReference type="ARBA" id="ARBA00022723"/>
    </source>
</evidence>
<dbReference type="InterPro" id="IPR018488">
    <property type="entry name" value="cNMP-bd_CS"/>
</dbReference>
<dbReference type="EC" id="2.7.11.12" evidence="3"/>
<dbReference type="InterPro" id="IPR008271">
    <property type="entry name" value="Ser/Thr_kinase_AS"/>
</dbReference>
<evidence type="ECO:0000256" key="2">
    <source>
        <dbReference type="ARBA" id="ARBA00006352"/>
    </source>
</evidence>
<dbReference type="GO" id="GO:0030553">
    <property type="term" value="F:cGMP binding"/>
    <property type="evidence" value="ECO:0007669"/>
    <property type="project" value="UniProtKB-KW"/>
</dbReference>
<dbReference type="SMART" id="SM00100">
    <property type="entry name" value="cNMP"/>
    <property type="match status" value="3"/>
</dbReference>
<evidence type="ECO:0000256" key="6">
    <source>
        <dbReference type="ARBA" id="ARBA00022535"/>
    </source>
</evidence>
<dbReference type="FunFam" id="2.60.120.10:FF:000089">
    <property type="entry name" value="cGMP-dependent protein kinase 5-1"/>
    <property type="match status" value="1"/>
</dbReference>
<dbReference type="PROSITE" id="PS00107">
    <property type="entry name" value="PROTEIN_KINASE_ATP"/>
    <property type="match status" value="1"/>
</dbReference>
<feature type="domain" description="Cyclic nucleotide-binding" evidence="20">
    <location>
        <begin position="223"/>
        <end position="322"/>
    </location>
</feature>
<keyword evidence="6" id="KW-0140">cGMP</keyword>
<keyword evidence="11 17" id="KW-0067">ATP-binding</keyword>
<dbReference type="InterPro" id="IPR017441">
    <property type="entry name" value="Protein_kinase_ATP_BS"/>
</dbReference>
<dbReference type="PANTHER" id="PTHR24353">
    <property type="entry name" value="CYCLIC NUCLEOTIDE-DEPENDENT PROTEIN KINASE"/>
    <property type="match status" value="1"/>
</dbReference>
<dbReference type="PROSITE" id="PS51285">
    <property type="entry name" value="AGC_KINASE_CTER"/>
    <property type="match status" value="1"/>
</dbReference>
<keyword evidence="13" id="KW-0142">cGMP-binding</keyword>
<dbReference type="Pfam" id="PF00027">
    <property type="entry name" value="cNMP_binding"/>
    <property type="match status" value="3"/>
</dbReference>
<evidence type="ECO:0000256" key="14">
    <source>
        <dbReference type="ARBA" id="ARBA00024113"/>
    </source>
</evidence>
<keyword evidence="10" id="KW-0418">Kinase</keyword>
<evidence type="ECO:0000256" key="7">
    <source>
        <dbReference type="ARBA" id="ARBA00022679"/>
    </source>
</evidence>
<dbReference type="PROSITE" id="PS00889">
    <property type="entry name" value="CNMP_BINDING_2"/>
    <property type="match status" value="2"/>
</dbReference>
<evidence type="ECO:0000256" key="5">
    <source>
        <dbReference type="ARBA" id="ARBA00022527"/>
    </source>
</evidence>
<dbReference type="PROSITE" id="PS50042">
    <property type="entry name" value="CNMP_BINDING_3"/>
    <property type="match status" value="3"/>
</dbReference>
<dbReference type="InterPro" id="IPR018490">
    <property type="entry name" value="cNMP-bd_dom_sf"/>
</dbReference>
<dbReference type="CDD" id="cd00038">
    <property type="entry name" value="CAP_ED"/>
    <property type="match status" value="3"/>
</dbReference>
<name>A0AAU9JXH4_9CILI</name>
<sequence length="907" mass="103040">MGGCFSNNKSKTSDINHARKQSSVRITDINLASATVSNRINTEELKANSRPGSANRKAHKKGAHVGNLQRKASMITEATTAAISTRDKTLEETLEIREALSHHFIFNNLPDEVIDTILGMMKLFVLEPNQLVYGQDQMGTHFFVVTKGKLEIRVKNEPKGVITKGMSFGELALMHDSKRTNSVYTMERTMLWGIDRYEFRNAVASYNSQRFEENRKFIDSVPLLQILTNAQKEALLAVLKSQTYNPGQKIVTEGEPGDLFYIIKEGTVSCYVQGKIVRQLAKGDFFGEQALLYNSLRTATIVSNTKVGVLSLCREDLINVLGDQLQLIIYKNSQRIAIESSPYLKELTKNQEEAVIQKMKVVSYHNGEIIINKGMPKGHKLWLVVKGAVITEETGRRILSLHCIGDEELTNPIQSKYEENYIAEGSVDIEEIGRTEFENCIGGKLNNIKSHNEVLNIMRNVQLLRALPMNKLESLVNMIYVQTYEDKQVIFHEAAPGDAFYIVKSGQVDIIKDNTVLRTISKHGYFGERSIINNEKRTATVAASGRAKVWVLNREDFLNLIDEGIRYQLLKRMELQDDSITLSDLCIVKMLGKGMFGNVFMAINKNKGTLYALKTVNRAKIRSYDLYTNLLLERHILLQIDHPFIMKLVKTFKDTERVYFLTELVRGKDLFDVLREMNLLSDSDTKFFSSCLLMILEHMHERGIIYRDLKPENIMIDEDGYPKLIDFGTAKVVEGRTYTVVGTPHYMAPEVILGKGYGLSADYWCLGVIIYEFVVGSLPFGDEEEEPYAVYEQVLKAKLGYPHHTRMNPKCREVIEKLLEKNPVMRGTIETIKAMKWFEDIDWDNLLGKQIKPPYIPRLPNQSAEINQAMKSKVSLTGVISKEEAHDVFEIPRGRGKPPPTGWDDVF</sequence>
<evidence type="ECO:0000256" key="13">
    <source>
        <dbReference type="ARBA" id="ARBA00022992"/>
    </source>
</evidence>
<dbReference type="PROSITE" id="PS50011">
    <property type="entry name" value="PROTEIN_KINASE_DOM"/>
    <property type="match status" value="1"/>
</dbReference>
<keyword evidence="23" id="KW-1185">Reference proteome</keyword>
<dbReference type="InterPro" id="IPR000961">
    <property type="entry name" value="AGC-kinase_C"/>
</dbReference>
<feature type="region of interest" description="Disordered" evidence="18">
    <location>
        <begin position="1"/>
        <end position="20"/>
    </location>
</feature>
<dbReference type="Pfam" id="PF00069">
    <property type="entry name" value="Pkinase"/>
    <property type="match status" value="1"/>
</dbReference>
<feature type="compositionally biased region" description="Polar residues" evidence="18">
    <location>
        <begin position="1"/>
        <end position="10"/>
    </location>
</feature>
<dbReference type="GO" id="GO:0005952">
    <property type="term" value="C:cAMP-dependent protein kinase complex"/>
    <property type="evidence" value="ECO:0007669"/>
    <property type="project" value="TreeGrafter"/>
</dbReference>
<dbReference type="InterPro" id="IPR011009">
    <property type="entry name" value="Kinase-like_dom_sf"/>
</dbReference>
<comment type="cofactor">
    <cofactor evidence="1">
        <name>Mg(2+)</name>
        <dbReference type="ChEBI" id="CHEBI:18420"/>
    </cofactor>
</comment>
<feature type="domain" description="Protein kinase" evidence="19">
    <location>
        <begin position="585"/>
        <end position="838"/>
    </location>
</feature>
<dbReference type="InterPro" id="IPR014710">
    <property type="entry name" value="RmlC-like_jellyroll"/>
</dbReference>
<evidence type="ECO:0000259" key="19">
    <source>
        <dbReference type="PROSITE" id="PS50011"/>
    </source>
</evidence>
<keyword evidence="8" id="KW-0479">Metal-binding</keyword>
<dbReference type="SUPFAM" id="SSF51206">
    <property type="entry name" value="cAMP-binding domain-like"/>
    <property type="match status" value="4"/>
</dbReference>
<dbReference type="PROSITE" id="PS00888">
    <property type="entry name" value="CNMP_BINDING_1"/>
    <property type="match status" value="1"/>
</dbReference>
<dbReference type="GO" id="GO:0046872">
    <property type="term" value="F:metal ion binding"/>
    <property type="evidence" value="ECO:0007669"/>
    <property type="project" value="UniProtKB-KW"/>
</dbReference>
<dbReference type="Gene3D" id="3.30.200.20">
    <property type="entry name" value="Phosphorylase Kinase, domain 1"/>
    <property type="match status" value="1"/>
</dbReference>
<organism evidence="22 23">
    <name type="scientific">Blepharisma stoltei</name>
    <dbReference type="NCBI Taxonomy" id="1481888"/>
    <lineage>
        <taxon>Eukaryota</taxon>
        <taxon>Sar</taxon>
        <taxon>Alveolata</taxon>
        <taxon>Ciliophora</taxon>
        <taxon>Postciliodesmatophora</taxon>
        <taxon>Heterotrichea</taxon>
        <taxon>Heterotrichida</taxon>
        <taxon>Blepharismidae</taxon>
        <taxon>Blepharisma</taxon>
    </lineage>
</organism>
<evidence type="ECO:0000256" key="15">
    <source>
        <dbReference type="ARBA" id="ARBA00047298"/>
    </source>
</evidence>
<dbReference type="SUPFAM" id="SSF56112">
    <property type="entry name" value="Protein kinase-like (PK-like)"/>
    <property type="match status" value="1"/>
</dbReference>
<dbReference type="Gene3D" id="1.10.510.10">
    <property type="entry name" value="Transferase(Phosphotransferase) domain 1"/>
    <property type="match status" value="1"/>
</dbReference>
<dbReference type="Gene3D" id="2.60.120.10">
    <property type="entry name" value="Jelly Rolls"/>
    <property type="match status" value="4"/>
</dbReference>
<dbReference type="GO" id="GO:0005524">
    <property type="term" value="F:ATP binding"/>
    <property type="evidence" value="ECO:0007669"/>
    <property type="project" value="UniProtKB-UniRule"/>
</dbReference>
<dbReference type="PROSITE" id="PS00108">
    <property type="entry name" value="PROTEIN_KINASE_ST"/>
    <property type="match status" value="1"/>
</dbReference>
<evidence type="ECO:0000256" key="16">
    <source>
        <dbReference type="ARBA" id="ARBA00047462"/>
    </source>
</evidence>
<dbReference type="PANTHER" id="PTHR24353:SF37">
    <property type="entry name" value="CAMP-DEPENDENT PROTEIN KINASE CATALYTIC SUBUNIT PRKX"/>
    <property type="match status" value="1"/>
</dbReference>
<dbReference type="FunFam" id="3.30.200.20:FF:000042">
    <property type="entry name" value="Aurora kinase A"/>
    <property type="match status" value="1"/>
</dbReference>
<comment type="catalytic activity">
    <reaction evidence="16">
        <text>L-seryl-[protein] + ATP = O-phospho-L-seryl-[protein] + ADP + H(+)</text>
        <dbReference type="Rhea" id="RHEA:17989"/>
        <dbReference type="Rhea" id="RHEA-COMP:9863"/>
        <dbReference type="Rhea" id="RHEA-COMP:11604"/>
        <dbReference type="ChEBI" id="CHEBI:15378"/>
        <dbReference type="ChEBI" id="CHEBI:29999"/>
        <dbReference type="ChEBI" id="CHEBI:30616"/>
        <dbReference type="ChEBI" id="CHEBI:83421"/>
        <dbReference type="ChEBI" id="CHEBI:456216"/>
        <dbReference type="EC" id="2.7.11.12"/>
    </reaction>
</comment>
<protein>
    <recommendedName>
        <fullName evidence="14">cGMP-dependent protein kinase</fullName>
        <ecNumber evidence="3">2.7.11.12</ecNumber>
    </recommendedName>
</protein>
<evidence type="ECO:0000259" key="20">
    <source>
        <dbReference type="PROSITE" id="PS50042"/>
    </source>
</evidence>
<feature type="domain" description="AGC-kinase C-terminal" evidence="21">
    <location>
        <begin position="839"/>
        <end position="907"/>
    </location>
</feature>
<dbReference type="Proteomes" id="UP001162131">
    <property type="component" value="Unassembled WGS sequence"/>
</dbReference>
<keyword evidence="4" id="KW-0963">Cytoplasm</keyword>
<evidence type="ECO:0000256" key="1">
    <source>
        <dbReference type="ARBA" id="ARBA00001946"/>
    </source>
</evidence>
<evidence type="ECO:0000256" key="12">
    <source>
        <dbReference type="ARBA" id="ARBA00022842"/>
    </source>
</evidence>
<proteinExistence type="inferred from homology"/>
<keyword evidence="5" id="KW-0723">Serine/threonine-protein kinase</keyword>
<dbReference type="InterPro" id="IPR000595">
    <property type="entry name" value="cNMP-bd_dom"/>
</dbReference>
<feature type="domain" description="Cyclic nucleotide-binding" evidence="20">
    <location>
        <begin position="105"/>
        <end position="220"/>
    </location>
</feature>
<reference evidence="22" key="1">
    <citation type="submission" date="2021-09" db="EMBL/GenBank/DDBJ databases">
        <authorList>
            <consortium name="AG Swart"/>
            <person name="Singh M."/>
            <person name="Singh A."/>
            <person name="Seah K."/>
            <person name="Emmerich C."/>
        </authorList>
    </citation>
    <scope>NUCLEOTIDE SEQUENCE</scope>
    <source>
        <strain evidence="22">ATCC30299</strain>
    </source>
</reference>